<accession>A0ACC1TRU8</accession>
<comment type="caution">
    <text evidence="1">The sequence shown here is derived from an EMBL/GenBank/DDBJ whole genome shotgun (WGS) entry which is preliminary data.</text>
</comment>
<keyword evidence="2" id="KW-1185">Reference proteome</keyword>
<dbReference type="EMBL" id="MU795341">
    <property type="protein sequence ID" value="KAJ3807096.1"/>
    <property type="molecule type" value="Genomic_DNA"/>
</dbReference>
<organism evidence="1 2">
    <name type="scientific">Lentinula aff. lateritia</name>
    <dbReference type="NCBI Taxonomy" id="2804960"/>
    <lineage>
        <taxon>Eukaryota</taxon>
        <taxon>Fungi</taxon>
        <taxon>Dikarya</taxon>
        <taxon>Basidiomycota</taxon>
        <taxon>Agaricomycotina</taxon>
        <taxon>Agaricomycetes</taxon>
        <taxon>Agaricomycetidae</taxon>
        <taxon>Agaricales</taxon>
        <taxon>Marasmiineae</taxon>
        <taxon>Omphalotaceae</taxon>
        <taxon>Lentinula</taxon>
    </lineage>
</organism>
<protein>
    <submittedName>
        <fullName evidence="1">Chaperonin 10-like protein</fullName>
    </submittedName>
</protein>
<dbReference type="Proteomes" id="UP001163835">
    <property type="component" value="Unassembled WGS sequence"/>
</dbReference>
<proteinExistence type="predicted"/>
<gene>
    <name evidence="1" type="ORF">F5876DRAFT_90744</name>
</gene>
<name>A0ACC1TRU8_9AGAR</name>
<reference evidence="1" key="1">
    <citation type="submission" date="2022-09" db="EMBL/GenBank/DDBJ databases">
        <title>A Global Phylogenomic Analysis of the Shiitake Genus Lentinula.</title>
        <authorList>
            <consortium name="DOE Joint Genome Institute"/>
            <person name="Sierra-Patev S."/>
            <person name="Min B."/>
            <person name="Naranjo-Ortiz M."/>
            <person name="Looney B."/>
            <person name="Konkel Z."/>
            <person name="Slot J.C."/>
            <person name="Sakamoto Y."/>
            <person name="Steenwyk J.L."/>
            <person name="Rokas A."/>
            <person name="Carro J."/>
            <person name="Camarero S."/>
            <person name="Ferreira P."/>
            <person name="Molpeceres G."/>
            <person name="Ruiz-Duenas F.J."/>
            <person name="Serrano A."/>
            <person name="Henrissat B."/>
            <person name="Drula E."/>
            <person name="Hughes K.W."/>
            <person name="Mata J.L."/>
            <person name="Ishikawa N.K."/>
            <person name="Vargas-Isla R."/>
            <person name="Ushijima S."/>
            <person name="Smith C.A."/>
            <person name="Ahrendt S."/>
            <person name="Andreopoulos W."/>
            <person name="He G."/>
            <person name="Labutti K."/>
            <person name="Lipzen A."/>
            <person name="Ng V."/>
            <person name="Riley R."/>
            <person name="Sandor L."/>
            <person name="Barry K."/>
            <person name="Martinez A.T."/>
            <person name="Xiao Y."/>
            <person name="Gibbons J.G."/>
            <person name="Terashima K."/>
            <person name="Grigoriev I.V."/>
            <person name="Hibbett D.S."/>
        </authorList>
    </citation>
    <scope>NUCLEOTIDE SEQUENCE</scope>
    <source>
        <strain evidence="1">TMI1499</strain>
    </source>
</reference>
<evidence type="ECO:0000313" key="2">
    <source>
        <dbReference type="Proteomes" id="UP001163835"/>
    </source>
</evidence>
<evidence type="ECO:0000313" key="1">
    <source>
        <dbReference type="EMBL" id="KAJ3807096.1"/>
    </source>
</evidence>
<sequence length="345" mass="38562">MSVLQNHANSSEQISRRMLNFSYKPVEGGASMKALAWFGPKDVRMPDDVILQVTGITICGSDLHLFKCLKSLFRIGYHGEIMTLQKGDILGHESMGKVFKVGPNIKNLKSGQRVVSSFQIACGKCDYCRENLSSFCNRTNNSSRASKLQNYMYGQRDAGFSGYFTSLADSLEARRNMYCPRTDRQCTSCLSPTVSRMEKQSTFPTSFRLAIIPWLIRGVNPGDVVGIWYSDVTKRVYELCPKGMFHEPKKITHKIRNTLMLETDVPETINEIIVSVRKIGRCRIIALYAGCANAVNVGTLMEKGVRELYPAFDNCVDGVELLKQFSSAPSSGCPPTSRVDDWISI</sequence>